<reference evidence="2" key="1">
    <citation type="submission" date="2019-07" db="EMBL/GenBank/DDBJ databases">
        <title>Genomic Encyclopedia of Type Strains, Phase IV (KMG-IV): sequencing the most valuable type-strain genomes for metagenomic binning, comparative biology and taxonomic classification.</title>
        <authorList>
            <person name="Goeker M."/>
        </authorList>
    </citation>
    <scope>NUCLEOTIDE SEQUENCE</scope>
    <source>
        <strain evidence="2">DSM 44596</strain>
    </source>
</reference>
<dbReference type="SUPFAM" id="SSF54427">
    <property type="entry name" value="NTF2-like"/>
    <property type="match status" value="1"/>
</dbReference>
<organism evidence="2">
    <name type="scientific">Nocardia globerula</name>
    <dbReference type="NCBI Taxonomy" id="1818"/>
    <lineage>
        <taxon>Bacteria</taxon>
        <taxon>Bacillati</taxon>
        <taxon>Actinomycetota</taxon>
        <taxon>Actinomycetes</taxon>
        <taxon>Mycobacteriales</taxon>
        <taxon>Nocardiaceae</taxon>
        <taxon>Nocardia</taxon>
    </lineage>
</organism>
<protein>
    <submittedName>
        <fullName evidence="2">Limonene-1,2-epoxide hydrolase</fullName>
    </submittedName>
</protein>
<dbReference type="GO" id="GO:0016787">
    <property type="term" value="F:hydrolase activity"/>
    <property type="evidence" value="ECO:0007669"/>
    <property type="project" value="UniProtKB-KW"/>
</dbReference>
<gene>
    <name evidence="2" type="ORF">FNL38_102104</name>
</gene>
<dbReference type="Gene3D" id="3.10.450.50">
    <property type="match status" value="1"/>
</dbReference>
<keyword evidence="2" id="KW-0378">Hydrolase</keyword>
<dbReference type="InterPro" id="IPR013100">
    <property type="entry name" value="LEH"/>
</dbReference>
<dbReference type="InterPro" id="IPR032710">
    <property type="entry name" value="NTF2-like_dom_sf"/>
</dbReference>
<dbReference type="Pfam" id="PF07858">
    <property type="entry name" value="LEH"/>
    <property type="match status" value="1"/>
</dbReference>
<feature type="domain" description="Limonene-1,2-epoxide hydrolase" evidence="1">
    <location>
        <begin position="5"/>
        <end position="118"/>
    </location>
</feature>
<name>A0A652YS94_NOCGL</name>
<dbReference type="AlphaFoldDB" id="A0A652YS94"/>
<proteinExistence type="predicted"/>
<sequence length="142" mass="15926">MNTDSVTTVRKMFRALTDFDVDGAAELMTEDIIWQNVSLPTLRGRNAVVRALRMVTKPSLKFEADMHHIIGDEFTVLTERTDILTVGPLRIEFWVCGTFELRDGKIAVWRDYFSLRDVAWGVVTAIGQAVLGIGSRSRLAPA</sequence>
<evidence type="ECO:0000259" key="1">
    <source>
        <dbReference type="Pfam" id="PF07858"/>
    </source>
</evidence>
<comment type="caution">
    <text evidence="2">The sequence shown here is derived from an EMBL/GenBank/DDBJ whole genome shotgun (WGS) entry which is preliminary data.</text>
</comment>
<dbReference type="EMBL" id="VNIQ01000002">
    <property type="protein sequence ID" value="TYQ05975.1"/>
    <property type="molecule type" value="Genomic_DNA"/>
</dbReference>
<accession>A0A652YS94</accession>
<evidence type="ECO:0000313" key="2">
    <source>
        <dbReference type="EMBL" id="TYQ05975.1"/>
    </source>
</evidence>